<proteinExistence type="inferred from homology"/>
<reference evidence="2 3" key="1">
    <citation type="journal article" date="2024" name="BMC Genomics">
        <title>Genome assembly of redclaw crayfish (Cherax quadricarinatus) provides insights into its immune adaptation and hypoxia tolerance.</title>
        <authorList>
            <person name="Liu Z."/>
            <person name="Zheng J."/>
            <person name="Li H."/>
            <person name="Fang K."/>
            <person name="Wang S."/>
            <person name="He J."/>
            <person name="Zhou D."/>
            <person name="Weng S."/>
            <person name="Chi M."/>
            <person name="Gu Z."/>
            <person name="He J."/>
            <person name="Li F."/>
            <person name="Wang M."/>
        </authorList>
    </citation>
    <scope>NUCLEOTIDE SEQUENCE [LARGE SCALE GENOMIC DNA]</scope>
    <source>
        <strain evidence="2">ZL_2023a</strain>
    </source>
</reference>
<evidence type="ECO:0000313" key="3">
    <source>
        <dbReference type="Proteomes" id="UP001445076"/>
    </source>
</evidence>
<sequence length="239" mass="27398">MNILLRNQHANLRKVANIRHIYSTGGTILQALFYHSLILSSPGLESNKCSRKFKAKMKSAATCVGLLLLMKLTTSLGYEERMYQPAKWVCSNTTEQTYSDKSQRKLFFNLFHYITGANTQGMDIPMTAPITILRQVLPEGNKSNQMCFYLPQAYQQAPSVPTEENVYIENRPAITVLTRTFGGFAMLESVWENEAKDLQEKLQAAGETNIDFSLFYRATYDAPMKTENRRNEVWFTRKH</sequence>
<name>A0AAW0WPE5_CHEQU</name>
<gene>
    <name evidence="2" type="ORF">OTU49_008832</name>
</gene>
<comment type="caution">
    <text evidence="2">The sequence shown here is derived from an EMBL/GenBank/DDBJ whole genome shotgun (WGS) entry which is preliminary data.</text>
</comment>
<dbReference type="Proteomes" id="UP001445076">
    <property type="component" value="Unassembled WGS sequence"/>
</dbReference>
<dbReference type="Pfam" id="PF04832">
    <property type="entry name" value="SOUL"/>
    <property type="match status" value="1"/>
</dbReference>
<dbReference type="AlphaFoldDB" id="A0AAW0WPE5"/>
<dbReference type="EMBL" id="JARKIK010000069">
    <property type="protein sequence ID" value="KAK8728856.1"/>
    <property type="molecule type" value="Genomic_DNA"/>
</dbReference>
<comment type="similarity">
    <text evidence="1">Belongs to the HEBP family.</text>
</comment>
<accession>A0AAW0WPE5</accession>
<evidence type="ECO:0000313" key="2">
    <source>
        <dbReference type="EMBL" id="KAK8728856.1"/>
    </source>
</evidence>
<dbReference type="PANTHER" id="PTHR11220">
    <property type="entry name" value="HEME-BINDING PROTEIN-RELATED"/>
    <property type="match status" value="1"/>
</dbReference>
<keyword evidence="3" id="KW-1185">Reference proteome</keyword>
<dbReference type="Gene3D" id="3.20.80.10">
    <property type="entry name" value="Regulatory factor, effector binding domain"/>
    <property type="match status" value="1"/>
</dbReference>
<evidence type="ECO:0000256" key="1">
    <source>
        <dbReference type="ARBA" id="ARBA00009817"/>
    </source>
</evidence>
<protein>
    <submittedName>
        <fullName evidence="2">Uncharacterized protein</fullName>
    </submittedName>
</protein>
<dbReference type="InterPro" id="IPR006917">
    <property type="entry name" value="SOUL_heme-bd"/>
</dbReference>
<dbReference type="FunFam" id="3.20.80.10:FF:000002">
    <property type="entry name" value="Heme-binding protein 2"/>
    <property type="match status" value="1"/>
</dbReference>
<dbReference type="InterPro" id="IPR011256">
    <property type="entry name" value="Reg_factor_effector_dom_sf"/>
</dbReference>
<organism evidence="2 3">
    <name type="scientific">Cherax quadricarinatus</name>
    <name type="common">Australian red claw crayfish</name>
    <dbReference type="NCBI Taxonomy" id="27406"/>
    <lineage>
        <taxon>Eukaryota</taxon>
        <taxon>Metazoa</taxon>
        <taxon>Ecdysozoa</taxon>
        <taxon>Arthropoda</taxon>
        <taxon>Crustacea</taxon>
        <taxon>Multicrustacea</taxon>
        <taxon>Malacostraca</taxon>
        <taxon>Eumalacostraca</taxon>
        <taxon>Eucarida</taxon>
        <taxon>Decapoda</taxon>
        <taxon>Pleocyemata</taxon>
        <taxon>Astacidea</taxon>
        <taxon>Parastacoidea</taxon>
        <taxon>Parastacidae</taxon>
        <taxon>Cherax</taxon>
    </lineage>
</organism>
<dbReference type="PANTHER" id="PTHR11220:SF1">
    <property type="entry name" value="HEME-BINDING PROTEIN 2"/>
    <property type="match status" value="1"/>
</dbReference>
<dbReference type="SUPFAM" id="SSF55136">
    <property type="entry name" value="Probable bacterial effector-binding domain"/>
    <property type="match status" value="1"/>
</dbReference>